<evidence type="ECO:0000256" key="7">
    <source>
        <dbReference type="ARBA" id="ARBA00022989"/>
    </source>
</evidence>
<keyword evidence="6" id="KW-0862">Zinc</keyword>
<evidence type="ECO:0000256" key="4">
    <source>
        <dbReference type="ARBA" id="ARBA00022496"/>
    </source>
</evidence>
<evidence type="ECO:0000313" key="13">
    <source>
        <dbReference type="Proteomes" id="UP000009282"/>
    </source>
</evidence>
<comment type="similarity">
    <text evidence="2">Belongs to the cation diffusion facilitator (CDF) transporter (TC 2.A.4) family. FieF subfamily.</text>
</comment>
<gene>
    <name evidence="12" type="ordered locus">GNIT_2854</name>
</gene>
<dbReference type="EMBL" id="CP003060">
    <property type="protein sequence ID" value="AEP30951.1"/>
    <property type="molecule type" value="Genomic_DNA"/>
</dbReference>
<keyword evidence="4" id="KW-0408">Iron</keyword>
<proteinExistence type="inferred from homology"/>
<keyword evidence="5 9" id="KW-0812">Transmembrane</keyword>
<dbReference type="Pfam" id="PF01545">
    <property type="entry name" value="Cation_efflux"/>
    <property type="match status" value="1"/>
</dbReference>
<dbReference type="GO" id="GO:0015086">
    <property type="term" value="F:cadmium ion transmembrane transporter activity"/>
    <property type="evidence" value="ECO:0007669"/>
    <property type="project" value="TreeGrafter"/>
</dbReference>
<dbReference type="GO" id="GO:0015341">
    <property type="term" value="F:zinc efflux antiporter activity"/>
    <property type="evidence" value="ECO:0007669"/>
    <property type="project" value="TreeGrafter"/>
</dbReference>
<keyword evidence="6" id="KW-0864">Zinc transport</keyword>
<dbReference type="Gene3D" id="1.20.1510.10">
    <property type="entry name" value="Cation efflux protein transmembrane domain"/>
    <property type="match status" value="1"/>
</dbReference>
<keyword evidence="8 9" id="KW-0472">Membrane</keyword>
<dbReference type="Pfam" id="PF16916">
    <property type="entry name" value="ZT_dimer"/>
    <property type="match status" value="1"/>
</dbReference>
<feature type="transmembrane region" description="Helical" evidence="9">
    <location>
        <begin position="173"/>
        <end position="190"/>
    </location>
</feature>
<dbReference type="PANTHER" id="PTHR43840">
    <property type="entry name" value="MITOCHONDRIAL METAL TRANSPORTER 1-RELATED"/>
    <property type="match status" value="1"/>
</dbReference>
<accession>G4QMJ9</accession>
<dbReference type="RefSeq" id="WP_014109824.1">
    <property type="nucleotide sequence ID" value="NC_016041.1"/>
</dbReference>
<feature type="transmembrane region" description="Helical" evidence="9">
    <location>
        <begin position="108"/>
        <end position="126"/>
    </location>
</feature>
<keyword evidence="6" id="KW-0406">Ion transport</keyword>
<dbReference type="STRING" id="1085623.GNIT_2854"/>
<keyword evidence="13" id="KW-1185">Reference proteome</keyword>
<evidence type="ECO:0000259" key="11">
    <source>
        <dbReference type="Pfam" id="PF16916"/>
    </source>
</evidence>
<dbReference type="SUPFAM" id="SSF160240">
    <property type="entry name" value="Cation efflux protein cytoplasmic domain-like"/>
    <property type="match status" value="1"/>
</dbReference>
<dbReference type="InterPro" id="IPR050291">
    <property type="entry name" value="CDF_Transporter"/>
</dbReference>
<dbReference type="eggNOG" id="COG0053">
    <property type="taxonomic scope" value="Bacteria"/>
</dbReference>
<dbReference type="GO" id="GO:0005886">
    <property type="term" value="C:plasma membrane"/>
    <property type="evidence" value="ECO:0007669"/>
    <property type="project" value="TreeGrafter"/>
</dbReference>
<comment type="subcellular location">
    <subcellularLocation>
        <location evidence="1">Membrane</location>
        <topology evidence="1">Multi-pass membrane protein</topology>
    </subcellularLocation>
</comment>
<evidence type="ECO:0000313" key="12">
    <source>
        <dbReference type="EMBL" id="AEP30951.1"/>
    </source>
</evidence>
<dbReference type="SUPFAM" id="SSF161111">
    <property type="entry name" value="Cation efflux protein transmembrane domain-like"/>
    <property type="match status" value="1"/>
</dbReference>
<evidence type="ECO:0000256" key="1">
    <source>
        <dbReference type="ARBA" id="ARBA00004141"/>
    </source>
</evidence>
<evidence type="ECO:0000256" key="3">
    <source>
        <dbReference type="ARBA" id="ARBA00022448"/>
    </source>
</evidence>
<keyword evidence="7 9" id="KW-1133">Transmembrane helix</keyword>
<evidence type="ECO:0000256" key="2">
    <source>
        <dbReference type="ARBA" id="ARBA00010212"/>
    </source>
</evidence>
<dbReference type="GO" id="GO:0006882">
    <property type="term" value="P:intracellular zinc ion homeostasis"/>
    <property type="evidence" value="ECO:0007669"/>
    <property type="project" value="TreeGrafter"/>
</dbReference>
<evidence type="ECO:0000256" key="8">
    <source>
        <dbReference type="ARBA" id="ARBA00023136"/>
    </source>
</evidence>
<feature type="transmembrane region" description="Helical" evidence="9">
    <location>
        <begin position="75"/>
        <end position="96"/>
    </location>
</feature>
<feature type="domain" description="Cation efflux protein transmembrane" evidence="10">
    <location>
        <begin position="7"/>
        <end position="198"/>
    </location>
</feature>
<reference evidence="12 13" key="1">
    <citation type="journal article" date="2011" name="J. Bacteriol.">
        <title>Complete genome sequence of seawater bacterium Glaciecola nitratireducens FR1064T.</title>
        <authorList>
            <person name="Bian F."/>
            <person name="Qin Q.L."/>
            <person name="Xie B.B."/>
            <person name="Shu Y.L."/>
            <person name="Zhang X.Y."/>
            <person name="Yu Y."/>
            <person name="Chen B."/>
            <person name="Chen X.L."/>
            <person name="Zhou B.C."/>
            <person name="Zhang Y.Z."/>
        </authorList>
    </citation>
    <scope>NUCLEOTIDE SEQUENCE [LARGE SCALE GENOMIC DNA]</scope>
    <source>
        <strain evidence="13">JCM 12485 / KCTC 12276 / FR1064</strain>
    </source>
</reference>
<dbReference type="Proteomes" id="UP000009282">
    <property type="component" value="Chromosome"/>
</dbReference>
<dbReference type="NCBIfam" id="TIGR01297">
    <property type="entry name" value="CDF"/>
    <property type="match status" value="1"/>
</dbReference>
<sequence>MNVKRVLIIEGLVNLLMIVTKLIVGIITGSAALTADALHSFTDLINNVVAFLAIRMSEKPADDDHHYGHQKFEQLAVFFLATLLFVVAIEVVIRAISRSSDVVEQNKVGLIVLVVAVVINLTLSLWERYWAKKLKSDLLHADASHTFSDVLTSVAAIVGWQLAALGLYWVDTLFALIVAVMIGVLAYRLFSKAVPILVDQSHFDHGVVKKSIKQLVNVTSVKKLRIRSMGKQHFADVTVAVEAKLSLLESHNIADQIENMLAQQFNIHDTTVHVEPDS</sequence>
<dbReference type="OrthoDB" id="9806522at2"/>
<protein>
    <submittedName>
        <fullName evidence="12">Cation diffusion facilitator family transporter</fullName>
    </submittedName>
</protein>
<feature type="domain" description="Cation efflux protein cytoplasmic" evidence="11">
    <location>
        <begin position="206"/>
        <end position="276"/>
    </location>
</feature>
<dbReference type="InterPro" id="IPR027470">
    <property type="entry name" value="Cation_efflux_CTD"/>
</dbReference>
<evidence type="ECO:0000256" key="6">
    <source>
        <dbReference type="ARBA" id="ARBA00022906"/>
    </source>
</evidence>
<organism evidence="12 13">
    <name type="scientific">Glaciecola nitratireducens (strain JCM 12485 / KCTC 12276 / FR1064)</name>
    <dbReference type="NCBI Taxonomy" id="1085623"/>
    <lineage>
        <taxon>Bacteria</taxon>
        <taxon>Pseudomonadati</taxon>
        <taxon>Pseudomonadota</taxon>
        <taxon>Gammaproteobacteria</taxon>
        <taxon>Alteromonadales</taxon>
        <taxon>Alteromonadaceae</taxon>
        <taxon>Brumicola</taxon>
    </lineage>
</organism>
<keyword evidence="4" id="KW-0410">Iron transport</keyword>
<dbReference type="AlphaFoldDB" id="G4QMJ9"/>
<evidence type="ECO:0000259" key="10">
    <source>
        <dbReference type="Pfam" id="PF01545"/>
    </source>
</evidence>
<dbReference type="HOGENOM" id="CLU_013430_3_2_6"/>
<dbReference type="PANTHER" id="PTHR43840:SF15">
    <property type="entry name" value="MITOCHONDRIAL METAL TRANSPORTER 1-RELATED"/>
    <property type="match status" value="1"/>
</dbReference>
<dbReference type="KEGG" id="gni:GNIT_2854"/>
<evidence type="ECO:0000256" key="5">
    <source>
        <dbReference type="ARBA" id="ARBA00022692"/>
    </source>
</evidence>
<name>G4QMJ9_GLANF</name>
<dbReference type="FunFam" id="1.20.1510.10:FF:000006">
    <property type="entry name" value="Divalent cation efflux transporter"/>
    <property type="match status" value="1"/>
</dbReference>
<dbReference type="InterPro" id="IPR058533">
    <property type="entry name" value="Cation_efflux_TM"/>
</dbReference>
<dbReference type="Gene3D" id="3.30.70.1350">
    <property type="entry name" value="Cation efflux protein, cytoplasmic domain"/>
    <property type="match status" value="1"/>
</dbReference>
<dbReference type="InterPro" id="IPR036837">
    <property type="entry name" value="Cation_efflux_CTD_sf"/>
</dbReference>
<dbReference type="GO" id="GO:0015093">
    <property type="term" value="F:ferrous iron transmembrane transporter activity"/>
    <property type="evidence" value="ECO:0007669"/>
    <property type="project" value="TreeGrafter"/>
</dbReference>
<feature type="transmembrane region" description="Helical" evidence="9">
    <location>
        <begin position="12"/>
        <end position="31"/>
    </location>
</feature>
<dbReference type="InterPro" id="IPR002524">
    <property type="entry name" value="Cation_efflux"/>
</dbReference>
<evidence type="ECO:0000256" key="9">
    <source>
        <dbReference type="SAM" id="Phobius"/>
    </source>
</evidence>
<dbReference type="InterPro" id="IPR027469">
    <property type="entry name" value="Cation_efflux_TMD_sf"/>
</dbReference>
<keyword evidence="3" id="KW-0813">Transport</keyword>